<comment type="caution">
    <text evidence="1">The sequence shown here is derived from an EMBL/GenBank/DDBJ whole genome shotgun (WGS) entry which is preliminary data.</text>
</comment>
<name>A0A0F9J7K8_9ZZZZ</name>
<organism evidence="1">
    <name type="scientific">marine sediment metagenome</name>
    <dbReference type="NCBI Taxonomy" id="412755"/>
    <lineage>
        <taxon>unclassified sequences</taxon>
        <taxon>metagenomes</taxon>
        <taxon>ecological metagenomes</taxon>
    </lineage>
</organism>
<reference evidence="1" key="1">
    <citation type="journal article" date="2015" name="Nature">
        <title>Complex archaea that bridge the gap between prokaryotes and eukaryotes.</title>
        <authorList>
            <person name="Spang A."/>
            <person name="Saw J.H."/>
            <person name="Jorgensen S.L."/>
            <person name="Zaremba-Niedzwiedzka K."/>
            <person name="Martijn J."/>
            <person name="Lind A.E."/>
            <person name="van Eijk R."/>
            <person name="Schleper C."/>
            <person name="Guy L."/>
            <person name="Ettema T.J."/>
        </authorList>
    </citation>
    <scope>NUCLEOTIDE SEQUENCE</scope>
</reference>
<gene>
    <name evidence="1" type="ORF">LCGC14_1790510</name>
</gene>
<sequence length="162" mass="19377">KEARDLWQNTIHWWGDHTIKIRFVESGDKYWFIMGGDSQKPDSNISFFKELKKSENYERFKNGYGGEAYLRLGVYAKKFKNEVKHDAVCNCGHRKEDHDDAEDNDDCYYEDCDCTKFQSFQVNLLKKKKTVTDIKFIQEDQVKDDPLTWNCLYVNKYKKQEK</sequence>
<dbReference type="AlphaFoldDB" id="A0A0F9J7K8"/>
<protein>
    <submittedName>
        <fullName evidence="1">Uncharacterized protein</fullName>
    </submittedName>
</protein>
<feature type="non-terminal residue" evidence="1">
    <location>
        <position position="1"/>
    </location>
</feature>
<accession>A0A0F9J7K8</accession>
<dbReference type="EMBL" id="LAZR01017089">
    <property type="protein sequence ID" value="KKM01831.1"/>
    <property type="molecule type" value="Genomic_DNA"/>
</dbReference>
<proteinExistence type="predicted"/>
<evidence type="ECO:0000313" key="1">
    <source>
        <dbReference type="EMBL" id="KKM01831.1"/>
    </source>
</evidence>